<feature type="region of interest" description="Disordered" evidence="1">
    <location>
        <begin position="160"/>
        <end position="196"/>
    </location>
</feature>
<feature type="compositionally biased region" description="Low complexity" evidence="1">
    <location>
        <begin position="241"/>
        <end position="253"/>
    </location>
</feature>
<feature type="region of interest" description="Disordered" evidence="1">
    <location>
        <begin position="228"/>
        <end position="282"/>
    </location>
</feature>
<keyword evidence="2" id="KW-1185">Reference proteome</keyword>
<dbReference type="RefSeq" id="XP_010461690.1">
    <property type="nucleotide sequence ID" value="XM_010463388.2"/>
</dbReference>
<organism evidence="2 3">
    <name type="scientific">Camelina sativa</name>
    <name type="common">False flax</name>
    <name type="synonym">Myagrum sativum</name>
    <dbReference type="NCBI Taxonomy" id="90675"/>
    <lineage>
        <taxon>Eukaryota</taxon>
        <taxon>Viridiplantae</taxon>
        <taxon>Streptophyta</taxon>
        <taxon>Embryophyta</taxon>
        <taxon>Tracheophyta</taxon>
        <taxon>Spermatophyta</taxon>
        <taxon>Magnoliopsida</taxon>
        <taxon>eudicotyledons</taxon>
        <taxon>Gunneridae</taxon>
        <taxon>Pentapetalae</taxon>
        <taxon>rosids</taxon>
        <taxon>malvids</taxon>
        <taxon>Brassicales</taxon>
        <taxon>Brassicaceae</taxon>
        <taxon>Camelineae</taxon>
        <taxon>Camelina</taxon>
    </lineage>
</organism>
<dbReference type="PANTHER" id="PTHR31286:SF148">
    <property type="entry name" value="DUF4283 DOMAIN-CONTAINING PROTEIN"/>
    <property type="match status" value="1"/>
</dbReference>
<evidence type="ECO:0000313" key="2">
    <source>
        <dbReference type="Proteomes" id="UP000694864"/>
    </source>
</evidence>
<dbReference type="Proteomes" id="UP000694864">
    <property type="component" value="Chromosome 14"/>
</dbReference>
<reference evidence="2" key="1">
    <citation type="journal article" date="2014" name="Nat. Commun.">
        <title>The emerging biofuel crop Camelina sativa retains a highly undifferentiated hexaploid genome structure.</title>
        <authorList>
            <person name="Kagale S."/>
            <person name="Koh C."/>
            <person name="Nixon J."/>
            <person name="Bollina V."/>
            <person name="Clarke W.E."/>
            <person name="Tuteja R."/>
            <person name="Spillane C."/>
            <person name="Robinson S.J."/>
            <person name="Links M.G."/>
            <person name="Clarke C."/>
            <person name="Higgins E.E."/>
            <person name="Huebert T."/>
            <person name="Sharpe A.G."/>
            <person name="Parkin I.A."/>
        </authorList>
    </citation>
    <scope>NUCLEOTIDE SEQUENCE [LARGE SCALE GENOMIC DNA]</scope>
    <source>
        <strain evidence="2">cv. DH55</strain>
    </source>
</reference>
<gene>
    <name evidence="3" type="primary">LOC104742386</name>
</gene>
<feature type="compositionally biased region" description="Polar residues" evidence="1">
    <location>
        <begin position="168"/>
        <end position="182"/>
    </location>
</feature>
<evidence type="ECO:0000256" key="1">
    <source>
        <dbReference type="SAM" id="MobiDB-lite"/>
    </source>
</evidence>
<reference evidence="3" key="2">
    <citation type="submission" date="2025-08" db="UniProtKB">
        <authorList>
            <consortium name="RefSeq"/>
        </authorList>
    </citation>
    <scope>IDENTIFICATION</scope>
    <source>
        <tissue evidence="3">Leaf</tissue>
    </source>
</reference>
<proteinExistence type="predicted"/>
<dbReference type="PANTHER" id="PTHR31286">
    <property type="entry name" value="GLYCINE-RICH CELL WALL STRUCTURAL PROTEIN 1.8-LIKE"/>
    <property type="match status" value="1"/>
</dbReference>
<name>A0ABM0VVI2_CAMSA</name>
<evidence type="ECO:0000313" key="3">
    <source>
        <dbReference type="RefSeq" id="XP_010461690.1"/>
    </source>
</evidence>
<accession>A0ABM0VVI2</accession>
<sequence length="282" mass="30311">MWNIAGVPMMLTNWSPLPEDDQPVITSMPLCVTLKNVLHSLFSWEGLGFLTSPIGNPIRLHPDTELCSKFDEAKVFVEVNLTNSLPSSFRFKLNTKEDVTIEFQYPWLPPRCSRCQKWGHSGEGCVTAPMSPKQTLVTDVEEGEIVAHTKAQKTVVSPPIQDTVKPAGSTSPLSAPISVSSQKVDEDQTGWSVVSPGKGCKSAEKAVIPPAAGHDTMLASRFSVLGDAGEGSKETAESEEIPNSISSSVPIVETVKGSSVGAKQSSEWHCPRLSPTSVKALN</sequence>
<protein>
    <submittedName>
        <fullName evidence="3">Uncharacterized protein LOC104742386</fullName>
    </submittedName>
</protein>
<dbReference type="InterPro" id="IPR040256">
    <property type="entry name" value="At4g02000-like"/>
</dbReference>
<dbReference type="GeneID" id="104742386"/>